<dbReference type="SMART" id="SM00448">
    <property type="entry name" value="REC"/>
    <property type="match status" value="1"/>
</dbReference>
<evidence type="ECO:0000259" key="7">
    <source>
        <dbReference type="PROSITE" id="PS50110"/>
    </source>
</evidence>
<dbReference type="GO" id="GO:0006355">
    <property type="term" value="P:regulation of DNA-templated transcription"/>
    <property type="evidence" value="ECO:0007669"/>
    <property type="project" value="InterPro"/>
</dbReference>
<evidence type="ECO:0000256" key="4">
    <source>
        <dbReference type="ARBA" id="ARBA00023163"/>
    </source>
</evidence>
<dbReference type="SUPFAM" id="SSF52172">
    <property type="entry name" value="CheY-like"/>
    <property type="match status" value="1"/>
</dbReference>
<reference evidence="10 11" key="1">
    <citation type="submission" date="2017-12" db="EMBL/GenBank/DDBJ databases">
        <authorList>
            <person name="Paulsen S."/>
            <person name="Gram L.K."/>
        </authorList>
    </citation>
    <scope>NUCLEOTIDE SEQUENCE [LARGE SCALE GENOMIC DNA]</scope>
    <source>
        <strain evidence="9 11">S2231</strain>
        <strain evidence="8 10">S2233</strain>
    </source>
</reference>
<proteinExistence type="predicted"/>
<dbReference type="PANTHER" id="PTHR32071:SF113">
    <property type="entry name" value="ALGINATE BIOSYNTHESIS TRANSCRIPTIONAL REGULATORY PROTEIN ALGB"/>
    <property type="match status" value="1"/>
</dbReference>
<dbReference type="Proteomes" id="UP000305730">
    <property type="component" value="Unassembled WGS sequence"/>
</dbReference>
<dbReference type="InterPro" id="IPR001789">
    <property type="entry name" value="Sig_transdc_resp-reg_receiver"/>
</dbReference>
<dbReference type="AlphaFoldDB" id="A0A5S3XWW6"/>
<dbReference type="PROSITE" id="PS50110">
    <property type="entry name" value="RESPONSE_REGULATORY"/>
    <property type="match status" value="1"/>
</dbReference>
<protein>
    <submittedName>
        <fullName evidence="9">Sigma-54-dependent Fis family transcriptional regulator</fullName>
    </submittedName>
</protein>
<dbReference type="InterPro" id="IPR002078">
    <property type="entry name" value="Sigma_54_int"/>
</dbReference>
<dbReference type="Gene3D" id="1.10.8.60">
    <property type="match status" value="1"/>
</dbReference>
<dbReference type="InterPro" id="IPR027417">
    <property type="entry name" value="P-loop_NTPase"/>
</dbReference>
<dbReference type="Proteomes" id="UP000307706">
    <property type="component" value="Unassembled WGS sequence"/>
</dbReference>
<feature type="domain" description="Response regulatory" evidence="7">
    <location>
        <begin position="5"/>
        <end position="122"/>
    </location>
</feature>
<evidence type="ECO:0000313" key="9">
    <source>
        <dbReference type="EMBL" id="TMP62644.1"/>
    </source>
</evidence>
<keyword evidence="4" id="KW-0804">Transcription</keyword>
<dbReference type="OrthoDB" id="9804019at2"/>
<dbReference type="SUPFAM" id="SSF46689">
    <property type="entry name" value="Homeodomain-like"/>
    <property type="match status" value="1"/>
</dbReference>
<accession>A0A5S3XWW6</accession>
<feature type="domain" description="Sigma-54 factor interaction" evidence="6">
    <location>
        <begin position="145"/>
        <end position="374"/>
    </location>
</feature>
<dbReference type="Pfam" id="PF25601">
    <property type="entry name" value="AAA_lid_14"/>
    <property type="match status" value="1"/>
</dbReference>
<dbReference type="Gene3D" id="3.40.50.300">
    <property type="entry name" value="P-loop containing nucleotide triphosphate hydrolases"/>
    <property type="match status" value="1"/>
</dbReference>
<dbReference type="FunFam" id="3.40.50.300:FF:000006">
    <property type="entry name" value="DNA-binding transcriptional regulator NtrC"/>
    <property type="match status" value="1"/>
</dbReference>
<keyword evidence="10" id="KW-1185">Reference proteome</keyword>
<evidence type="ECO:0000256" key="2">
    <source>
        <dbReference type="ARBA" id="ARBA00022840"/>
    </source>
</evidence>
<gene>
    <name evidence="9" type="ORF">CWB96_00975</name>
    <name evidence="8" type="ORF">CWB97_20620</name>
</gene>
<sequence length="457" mass="50897">MTQQSILIVDDNDDIRFALSLLLSQAGYRVIEADSPAQCLQLLSRLTPSLILLDMNFSRDTTSGNEGLELLGDITPKHIPVMLMTAWANIELAVKGLQLGAKDFIEKPWRKEKLLSQISTHIAAANQTETTQYPTQGESADTMQWVATSPVMQQLEQLLQQLAPTDANLLILGENGTGKSQLANRIHQLSLRHAQPLTSLNMGALTETLFESELFGHHKGAFTDAKQDRTGAFSRAHNSTLFMDEIGTLPLHLQPKLLQVLETGEFMPLGANKSEQANVRLIAATNQDLNAAISAGQFRQDLYYRLNTFVITLPALRERSDDIIPLASHFITHFATKYNKTPPKLSQSASRLLLEHNWPGNVRELGHVIERAVLICAHEQIDIAHILIDNPASTNTQAQHPVPDLTLAALEKQRIIDVLTEHNEHISASAKALGISRNALYRRLEKYQLDRYIDDNE</sequence>
<organism evidence="9 11">
    <name type="scientific">Pseudoalteromonas citrea</name>
    <dbReference type="NCBI Taxonomy" id="43655"/>
    <lineage>
        <taxon>Bacteria</taxon>
        <taxon>Pseudomonadati</taxon>
        <taxon>Pseudomonadota</taxon>
        <taxon>Gammaproteobacteria</taxon>
        <taxon>Alteromonadales</taxon>
        <taxon>Pseudoalteromonadaceae</taxon>
        <taxon>Pseudoalteromonas</taxon>
    </lineage>
</organism>
<dbReference type="PROSITE" id="PS00688">
    <property type="entry name" value="SIGMA54_INTERACT_3"/>
    <property type="match status" value="1"/>
</dbReference>
<dbReference type="EMBL" id="PNCK01000098">
    <property type="protein sequence ID" value="TMP39774.1"/>
    <property type="molecule type" value="Genomic_DNA"/>
</dbReference>
<keyword evidence="1" id="KW-0547">Nucleotide-binding</keyword>
<dbReference type="Pfam" id="PF00072">
    <property type="entry name" value="Response_reg"/>
    <property type="match status" value="1"/>
</dbReference>
<dbReference type="Pfam" id="PF00158">
    <property type="entry name" value="Sigma54_activat"/>
    <property type="match status" value="1"/>
</dbReference>
<keyword evidence="2" id="KW-0067">ATP-binding</keyword>
<dbReference type="GO" id="GO:0000160">
    <property type="term" value="P:phosphorelay signal transduction system"/>
    <property type="evidence" value="ECO:0007669"/>
    <property type="project" value="InterPro"/>
</dbReference>
<dbReference type="SUPFAM" id="SSF52540">
    <property type="entry name" value="P-loop containing nucleoside triphosphate hydrolases"/>
    <property type="match status" value="1"/>
</dbReference>
<dbReference type="Pfam" id="PF02954">
    <property type="entry name" value="HTH_8"/>
    <property type="match status" value="1"/>
</dbReference>
<dbReference type="EMBL" id="PNCL01000006">
    <property type="protein sequence ID" value="TMP62644.1"/>
    <property type="molecule type" value="Genomic_DNA"/>
</dbReference>
<reference evidence="9" key="3">
    <citation type="submission" date="2019-09" db="EMBL/GenBank/DDBJ databases">
        <title>Co-occurence of chitin degradation, pigmentation and bioactivity in marine Pseudoalteromonas.</title>
        <authorList>
            <person name="Sonnenschein E.C."/>
            <person name="Bech P.K."/>
        </authorList>
    </citation>
    <scope>NUCLEOTIDE SEQUENCE</scope>
    <source>
        <strain evidence="9">S2231</strain>
        <strain evidence="8 10">S2233</strain>
    </source>
</reference>
<dbReference type="InterPro" id="IPR009057">
    <property type="entry name" value="Homeodomain-like_sf"/>
</dbReference>
<evidence type="ECO:0000256" key="5">
    <source>
        <dbReference type="PROSITE-ProRule" id="PRU00169"/>
    </source>
</evidence>
<dbReference type="GO" id="GO:0043565">
    <property type="term" value="F:sequence-specific DNA binding"/>
    <property type="evidence" value="ECO:0007669"/>
    <property type="project" value="InterPro"/>
</dbReference>
<dbReference type="InterPro" id="IPR003593">
    <property type="entry name" value="AAA+_ATPase"/>
</dbReference>
<dbReference type="PANTHER" id="PTHR32071">
    <property type="entry name" value="TRANSCRIPTIONAL REGULATORY PROTEIN"/>
    <property type="match status" value="1"/>
</dbReference>
<dbReference type="InterPro" id="IPR025944">
    <property type="entry name" value="Sigma_54_int_dom_CS"/>
</dbReference>
<keyword evidence="5" id="KW-0597">Phosphoprotein</keyword>
<evidence type="ECO:0000259" key="6">
    <source>
        <dbReference type="PROSITE" id="PS50045"/>
    </source>
</evidence>
<dbReference type="Gene3D" id="1.10.10.60">
    <property type="entry name" value="Homeodomain-like"/>
    <property type="match status" value="1"/>
</dbReference>
<dbReference type="RefSeq" id="WP_138598470.1">
    <property type="nucleotide sequence ID" value="NZ_PNCK01000098.1"/>
</dbReference>
<comment type="caution">
    <text evidence="9">The sequence shown here is derived from an EMBL/GenBank/DDBJ whole genome shotgun (WGS) entry which is preliminary data.</text>
</comment>
<dbReference type="Gene3D" id="3.40.50.2300">
    <property type="match status" value="1"/>
</dbReference>
<dbReference type="InterPro" id="IPR011006">
    <property type="entry name" value="CheY-like_superfamily"/>
</dbReference>
<dbReference type="GO" id="GO:0005524">
    <property type="term" value="F:ATP binding"/>
    <property type="evidence" value="ECO:0007669"/>
    <property type="project" value="UniProtKB-KW"/>
</dbReference>
<dbReference type="SMART" id="SM00382">
    <property type="entry name" value="AAA"/>
    <property type="match status" value="1"/>
</dbReference>
<feature type="modified residue" description="4-aspartylphosphate" evidence="5">
    <location>
        <position position="54"/>
    </location>
</feature>
<dbReference type="InterPro" id="IPR002197">
    <property type="entry name" value="HTH_Fis"/>
</dbReference>
<dbReference type="CDD" id="cd00009">
    <property type="entry name" value="AAA"/>
    <property type="match status" value="1"/>
</dbReference>
<reference evidence="11" key="2">
    <citation type="submission" date="2019-06" db="EMBL/GenBank/DDBJ databases">
        <title>Co-occurence of chitin degradation, pigmentation and bioactivity in marine Pseudoalteromonas.</title>
        <authorList>
            <person name="Sonnenschein E.C."/>
            <person name="Bech P.K."/>
        </authorList>
    </citation>
    <scope>NUCLEOTIDE SEQUENCE [LARGE SCALE GENOMIC DNA]</scope>
    <source>
        <strain evidence="11">S2231</strain>
    </source>
</reference>
<keyword evidence="3" id="KW-0805">Transcription regulation</keyword>
<dbReference type="PRINTS" id="PR01590">
    <property type="entry name" value="HTHFIS"/>
</dbReference>
<dbReference type="PROSITE" id="PS50045">
    <property type="entry name" value="SIGMA54_INTERACT_4"/>
    <property type="match status" value="1"/>
</dbReference>
<dbReference type="InterPro" id="IPR058031">
    <property type="entry name" value="AAA_lid_NorR"/>
</dbReference>
<evidence type="ECO:0000256" key="3">
    <source>
        <dbReference type="ARBA" id="ARBA00023015"/>
    </source>
</evidence>
<evidence type="ECO:0000313" key="8">
    <source>
        <dbReference type="EMBL" id="TMP39774.1"/>
    </source>
</evidence>
<name>A0A5S3XWW6_9GAMM</name>
<evidence type="ECO:0000313" key="11">
    <source>
        <dbReference type="Proteomes" id="UP000307706"/>
    </source>
</evidence>
<dbReference type="CDD" id="cd00156">
    <property type="entry name" value="REC"/>
    <property type="match status" value="1"/>
</dbReference>
<evidence type="ECO:0000256" key="1">
    <source>
        <dbReference type="ARBA" id="ARBA00022741"/>
    </source>
</evidence>
<evidence type="ECO:0000313" key="10">
    <source>
        <dbReference type="Proteomes" id="UP000305730"/>
    </source>
</evidence>